<dbReference type="GO" id="GO:0005886">
    <property type="term" value="C:plasma membrane"/>
    <property type="evidence" value="ECO:0007669"/>
    <property type="project" value="UniProtKB-SubCell"/>
</dbReference>
<name>A0A0E0B5J3_9ORYZ</name>
<evidence type="ECO:0000256" key="2">
    <source>
        <dbReference type="ARBA" id="ARBA00010929"/>
    </source>
</evidence>
<feature type="domain" description="Generative cell specific-1/HAP2" evidence="13">
    <location>
        <begin position="206"/>
        <end position="538"/>
    </location>
</feature>
<keyword evidence="3" id="KW-1003">Cell membrane</keyword>
<dbReference type="InterPro" id="IPR040326">
    <property type="entry name" value="HAP2/GCS1"/>
</dbReference>
<dbReference type="InterPro" id="IPR018928">
    <property type="entry name" value="HAP2/GCS1_dom"/>
</dbReference>
<feature type="chain" id="PRO_5002354705" description="Generative cell specific-1/HAP2 domain-containing protein" evidence="12">
    <location>
        <begin position="36"/>
        <end position="694"/>
    </location>
</feature>
<evidence type="ECO:0000256" key="10">
    <source>
        <dbReference type="ARBA" id="ARBA00023279"/>
    </source>
</evidence>
<accession>A0A0E0B5J3</accession>
<evidence type="ECO:0000313" key="15">
    <source>
        <dbReference type="Proteomes" id="UP000026961"/>
    </source>
</evidence>
<reference evidence="14" key="1">
    <citation type="submission" date="2015-04" db="UniProtKB">
        <authorList>
            <consortium name="EnsemblPlants"/>
        </authorList>
    </citation>
    <scope>IDENTIFICATION</scope>
</reference>
<reference evidence="14" key="2">
    <citation type="submission" date="2018-05" db="EMBL/GenBank/DDBJ databases">
        <title>OgluRS3 (Oryza glumaepatula Reference Sequence Version 3).</title>
        <authorList>
            <person name="Zhang J."/>
            <person name="Kudrna D."/>
            <person name="Lee S."/>
            <person name="Talag J."/>
            <person name="Welchert J."/>
            <person name="Wing R.A."/>
        </authorList>
    </citation>
    <scope>NUCLEOTIDE SEQUENCE [LARGE SCALE GENOMIC DNA]</scope>
</reference>
<evidence type="ECO:0000256" key="11">
    <source>
        <dbReference type="SAM" id="MobiDB-lite"/>
    </source>
</evidence>
<evidence type="ECO:0000256" key="12">
    <source>
        <dbReference type="SAM" id="SignalP"/>
    </source>
</evidence>
<dbReference type="PANTHER" id="PTHR31764">
    <property type="entry name" value="PROTEIN HAPLESS 2"/>
    <property type="match status" value="1"/>
</dbReference>
<feature type="region of interest" description="Disordered" evidence="11">
    <location>
        <begin position="577"/>
        <end position="599"/>
    </location>
</feature>
<keyword evidence="7" id="KW-0446">Lipid-binding</keyword>
<evidence type="ECO:0000313" key="14">
    <source>
        <dbReference type="EnsemblPlants" id="OGLUM09G17600.5"/>
    </source>
</evidence>
<dbReference type="Gramene" id="OGLUM09G17600.5">
    <property type="protein sequence ID" value="OGLUM09G17600.5"/>
    <property type="gene ID" value="OGLUM09G17600"/>
</dbReference>
<protein>
    <recommendedName>
        <fullName evidence="13">Generative cell specific-1/HAP2 domain-containing protein</fullName>
    </recommendedName>
</protein>
<keyword evidence="5 12" id="KW-0732">Signal</keyword>
<proteinExistence type="inferred from homology"/>
<keyword evidence="9" id="KW-1015">Disulfide bond</keyword>
<organism evidence="14">
    <name type="scientific">Oryza glumipatula</name>
    <dbReference type="NCBI Taxonomy" id="40148"/>
    <lineage>
        <taxon>Eukaryota</taxon>
        <taxon>Viridiplantae</taxon>
        <taxon>Streptophyta</taxon>
        <taxon>Embryophyta</taxon>
        <taxon>Tracheophyta</taxon>
        <taxon>Spermatophyta</taxon>
        <taxon>Magnoliopsida</taxon>
        <taxon>Liliopsida</taxon>
        <taxon>Poales</taxon>
        <taxon>Poaceae</taxon>
        <taxon>BOP clade</taxon>
        <taxon>Oryzoideae</taxon>
        <taxon>Oryzeae</taxon>
        <taxon>Oryzinae</taxon>
        <taxon>Oryza</taxon>
    </lineage>
</organism>
<feature type="signal peptide" evidence="12">
    <location>
        <begin position="1"/>
        <end position="35"/>
    </location>
</feature>
<dbReference type="PANTHER" id="PTHR31764:SF0">
    <property type="entry name" value="GENERATIVE CELL SPECIFIC-1_HAP2 DOMAIN-CONTAINING PROTEIN"/>
    <property type="match status" value="1"/>
</dbReference>
<evidence type="ECO:0000259" key="13">
    <source>
        <dbReference type="Pfam" id="PF10699"/>
    </source>
</evidence>
<evidence type="ECO:0000256" key="6">
    <source>
        <dbReference type="ARBA" id="ARBA00022989"/>
    </source>
</evidence>
<keyword evidence="6" id="KW-1133">Transmembrane helix</keyword>
<evidence type="ECO:0000256" key="5">
    <source>
        <dbReference type="ARBA" id="ARBA00022729"/>
    </source>
</evidence>
<keyword evidence="4" id="KW-0812">Transmembrane</keyword>
<feature type="compositionally biased region" description="Basic residues" evidence="11">
    <location>
        <begin position="578"/>
        <end position="599"/>
    </location>
</feature>
<keyword evidence="15" id="KW-1185">Reference proteome</keyword>
<feature type="domain" description="Generative cell specific-1/HAP2" evidence="13">
    <location>
        <begin position="59"/>
        <end position="154"/>
    </location>
</feature>
<keyword evidence="8" id="KW-0472">Membrane</keyword>
<comment type="subcellular location">
    <subcellularLocation>
        <location evidence="1">Cell membrane</location>
        <topology evidence="1">Single-pass type I membrane protein</topology>
    </subcellularLocation>
</comment>
<evidence type="ECO:0000256" key="7">
    <source>
        <dbReference type="ARBA" id="ARBA00023121"/>
    </source>
</evidence>
<evidence type="ECO:0000256" key="1">
    <source>
        <dbReference type="ARBA" id="ARBA00004251"/>
    </source>
</evidence>
<sequence length="694" mass="77376">MAPRRRRRAARSSRPLLLLLALLAAAVNNFAPAGGVEVLAKSRLESCARGGSDDGRDRLTCDSKIVVDLAVPSGSSGGEASLVARVAEVEENGTEAGEMPIRDPLIITINKSEVYALYDLTYLRDVAYKPEEKYVKTRKCEPEAGANVVKSCESLFAALVGLTAVSLHLVETFLIKWRKEKLTQLTVYVFQMIGFMFLILGEDPFGSEVIVGPENRTVVSEDSSLRVNLVGDFAGYTSLPSLENFYLVTPRKGVGGGQLQVLGDDFSRWMLLERVLFTLDGLECNKIGVGYEAFRSQPNFCSSPLDSCLGDQLSKFWEIDKNRVNNSQPPQYVVLGKFERINQYPNAGVHTFSVGIPEVLNTNLMIELSADDIEYVYQRSSGKIISINISSFEALSQVGSARVKTKNIGRLEASYSLTFDCLSGINPVEEQYFIMKPDEKLIRTFDLRSSTDQASNYTCQAILKASDFSELDRKESRFSTTATVLNNGTQIGSSENHTKGGIWGFFEAIKAWCAKMWHMLINFFTGTTCSTRCWSFLKFVIHGLLLVAVLWLLHRKGLFDPLYYWWDGVVGSEAQERARRRHKRAHSHRHSHHHDAHKRHKTELAGHRRHHVLHIHDDDDPVAAAAAAEHVILRRHGRHEAALGVQHRDGLKLNKHRLHGGKAVALLPPGEIIVRDGGGCGGVEHGDRRHHAWH</sequence>
<dbReference type="Pfam" id="PF10699">
    <property type="entry name" value="HAP2-GCS1"/>
    <property type="match status" value="2"/>
</dbReference>
<dbReference type="AlphaFoldDB" id="A0A0E0B5J3"/>
<evidence type="ECO:0000256" key="8">
    <source>
        <dbReference type="ARBA" id="ARBA00023136"/>
    </source>
</evidence>
<keyword evidence="10" id="KW-0278">Fertilization</keyword>
<comment type="similarity">
    <text evidence="2">Belongs to the HAP2/GCS1 family.</text>
</comment>
<dbReference type="Proteomes" id="UP000026961">
    <property type="component" value="Chromosome 9"/>
</dbReference>
<evidence type="ECO:0000256" key="4">
    <source>
        <dbReference type="ARBA" id="ARBA00022692"/>
    </source>
</evidence>
<dbReference type="GO" id="GO:0008289">
    <property type="term" value="F:lipid binding"/>
    <property type="evidence" value="ECO:0007669"/>
    <property type="project" value="UniProtKB-KW"/>
</dbReference>
<dbReference type="EnsemblPlants" id="OGLUM09G17600.5">
    <property type="protein sequence ID" value="OGLUM09G17600.5"/>
    <property type="gene ID" value="OGLUM09G17600"/>
</dbReference>
<evidence type="ECO:0000256" key="3">
    <source>
        <dbReference type="ARBA" id="ARBA00022475"/>
    </source>
</evidence>
<evidence type="ECO:0000256" key="9">
    <source>
        <dbReference type="ARBA" id="ARBA00023157"/>
    </source>
</evidence>